<accession>H8L3D7</accession>
<dbReference type="AlphaFoldDB" id="H8L3D7"/>
<dbReference type="Pfam" id="PF16823">
    <property type="entry name" value="tPilZ"/>
    <property type="match status" value="1"/>
</dbReference>
<dbReference type="InterPro" id="IPR031800">
    <property type="entry name" value="PilZ_atypical"/>
</dbReference>
<keyword evidence="3" id="KW-1185">Reference proteome</keyword>
<dbReference type="EMBL" id="CP003350">
    <property type="protein sequence ID" value="AFC86459.1"/>
    <property type="molecule type" value="Genomic_DNA"/>
</dbReference>
<dbReference type="KEGG" id="fau:Fraau_2075"/>
<dbReference type="HOGENOM" id="CLU_1459140_0_0_6"/>
<protein>
    <recommendedName>
        <fullName evidence="1">Cyclic di-GMP receptor atypical PilZ domain-containing protein</fullName>
    </recommendedName>
</protein>
<reference evidence="2" key="1">
    <citation type="submission" date="2012-02" db="EMBL/GenBank/DDBJ databases">
        <title>The complete genome of Frateuria aurantia DSM 6220.</title>
        <authorList>
            <consortium name="US DOE Joint Genome Institute (JGI-PGF)"/>
            <person name="Lucas S."/>
            <person name="Copeland A."/>
            <person name="Lapidus A."/>
            <person name="Glavina del Rio T."/>
            <person name="Dalin E."/>
            <person name="Tice H."/>
            <person name="Bruce D."/>
            <person name="Goodwin L."/>
            <person name="Pitluck S."/>
            <person name="Peters L."/>
            <person name="Ovchinnikova G."/>
            <person name="Teshima H."/>
            <person name="Kyrpides N."/>
            <person name="Mavromatis K."/>
            <person name="Ivanova N."/>
            <person name="Brettin T."/>
            <person name="Detter J.C."/>
            <person name="Han C."/>
            <person name="Larimer F."/>
            <person name="Land M."/>
            <person name="Hauser L."/>
            <person name="Markowitz V."/>
            <person name="Cheng J.-F."/>
            <person name="Hugenholtz P."/>
            <person name="Woyke T."/>
            <person name="Wu D."/>
            <person name="Brambilla E."/>
            <person name="Klenk H.-P."/>
            <person name="Eisen J.A."/>
        </authorList>
    </citation>
    <scope>NUCLEOTIDE SEQUENCE</scope>
    <source>
        <strain evidence="2">DSM 6220</strain>
    </source>
</reference>
<dbReference type="Proteomes" id="UP000005234">
    <property type="component" value="Chromosome"/>
</dbReference>
<evidence type="ECO:0000259" key="1">
    <source>
        <dbReference type="Pfam" id="PF16823"/>
    </source>
</evidence>
<dbReference type="OrthoDB" id="9151696at2"/>
<dbReference type="eggNOG" id="ENOG50337WG">
    <property type="taxonomic scope" value="Bacteria"/>
</dbReference>
<organism evidence="2 3">
    <name type="scientific">Frateuria aurantia (strain ATCC 33424 / DSM 6220 / KCTC 2777 / LMG 1558 / NBRC 3245 / NCIMB 13370)</name>
    <name type="common">Acetobacter aurantius</name>
    <dbReference type="NCBI Taxonomy" id="767434"/>
    <lineage>
        <taxon>Bacteria</taxon>
        <taxon>Pseudomonadati</taxon>
        <taxon>Pseudomonadota</taxon>
        <taxon>Gammaproteobacteria</taxon>
        <taxon>Lysobacterales</taxon>
        <taxon>Rhodanobacteraceae</taxon>
        <taxon>Frateuria</taxon>
    </lineage>
</organism>
<evidence type="ECO:0000313" key="2">
    <source>
        <dbReference type="EMBL" id="AFC86459.1"/>
    </source>
</evidence>
<dbReference type="RefSeq" id="WP_014403462.1">
    <property type="nucleotide sequence ID" value="NC_017033.1"/>
</dbReference>
<sequence length="184" mass="20345">MSQASGLNWQRFSDQISLETQLRLQLEVLPHDFAPASGQMQLNASLLETLLALDKPKRPLLVDDERNDYSGELQLISARLDLVMAMLGRISPSVEASRHPLRLNACGALLDPALTGSGETELPRRLLRLYFEHCPTVPLELSGTLDPAHPGFVGLDTLSPAVHDALERLVFMHHRRQVAASRGK</sequence>
<evidence type="ECO:0000313" key="3">
    <source>
        <dbReference type="Proteomes" id="UP000005234"/>
    </source>
</evidence>
<dbReference type="STRING" id="767434.Fraau_2075"/>
<feature type="domain" description="Cyclic di-GMP receptor atypical PilZ" evidence="1">
    <location>
        <begin position="63"/>
        <end position="182"/>
    </location>
</feature>
<name>H8L3D7_FRAAD</name>
<gene>
    <name evidence="2" type="ordered locus">Fraau_2075</name>
</gene>
<proteinExistence type="predicted"/>